<keyword evidence="1" id="KW-1133">Transmembrane helix</keyword>
<evidence type="ECO:0000256" key="1">
    <source>
        <dbReference type="SAM" id="Phobius"/>
    </source>
</evidence>
<dbReference type="OrthoDB" id="1905191at2"/>
<evidence type="ECO:0000313" key="3">
    <source>
        <dbReference type="Proteomes" id="UP000030416"/>
    </source>
</evidence>
<accession>A0A0A3I3I7</accession>
<dbReference type="RefSeq" id="WP_036188479.1">
    <property type="nucleotide sequence ID" value="NZ_AVDA01000020.1"/>
</dbReference>
<keyword evidence="1" id="KW-0472">Membrane</keyword>
<dbReference type="EMBL" id="JPVN01000020">
    <property type="protein sequence ID" value="KGR77243.1"/>
    <property type="molecule type" value="Genomic_DNA"/>
</dbReference>
<organism evidence="2 3">
    <name type="scientific">Ureibacillus manganicus DSM 26584</name>
    <dbReference type="NCBI Taxonomy" id="1384049"/>
    <lineage>
        <taxon>Bacteria</taxon>
        <taxon>Bacillati</taxon>
        <taxon>Bacillota</taxon>
        <taxon>Bacilli</taxon>
        <taxon>Bacillales</taxon>
        <taxon>Caryophanaceae</taxon>
        <taxon>Ureibacillus</taxon>
    </lineage>
</organism>
<dbReference type="Proteomes" id="UP000030416">
    <property type="component" value="Unassembled WGS sequence"/>
</dbReference>
<keyword evidence="1" id="KW-0812">Transmembrane</keyword>
<protein>
    <submittedName>
        <fullName evidence="2">Uncharacterized protein</fullName>
    </submittedName>
</protein>
<dbReference type="AlphaFoldDB" id="A0A0A3I3I7"/>
<feature type="transmembrane region" description="Helical" evidence="1">
    <location>
        <begin position="6"/>
        <end position="24"/>
    </location>
</feature>
<gene>
    <name evidence="2" type="ORF">CD29_15365</name>
</gene>
<proteinExistence type="predicted"/>
<evidence type="ECO:0000313" key="2">
    <source>
        <dbReference type="EMBL" id="KGR77243.1"/>
    </source>
</evidence>
<name>A0A0A3I3I7_9BACL</name>
<reference evidence="2 3" key="1">
    <citation type="submission" date="2014-02" db="EMBL/GenBank/DDBJ databases">
        <title>Draft genome sequence of Lysinibacillus manganicus DSM 26584T.</title>
        <authorList>
            <person name="Zhang F."/>
            <person name="Wang G."/>
            <person name="Zhang L."/>
        </authorList>
    </citation>
    <scope>NUCLEOTIDE SEQUENCE [LARGE SCALE GENOMIC DNA]</scope>
    <source>
        <strain evidence="2 3">DSM 26584</strain>
    </source>
</reference>
<comment type="caution">
    <text evidence="2">The sequence shown here is derived from an EMBL/GenBank/DDBJ whole genome shotgun (WGS) entry which is preliminary data.</text>
</comment>
<keyword evidence="3" id="KW-1185">Reference proteome</keyword>
<dbReference type="eggNOG" id="ENOG5033DBJ">
    <property type="taxonomic scope" value="Bacteria"/>
</dbReference>
<sequence length="319" mass="37864">MKDRYIWIAFFIVILSMFGNYLYFQSKQLEHPIFLEHYYETYAQEGYYLRFYYLSNKSEPVEVSHVLIDGVTVYPSNNHGHQMWSNQNYSPNYEQEFTHHYLQRVTFSLPEQESAQKFSTNDVWTFNEMQVTFTNGQTIDTNIGEVKVYHERTDTSSIVSRFNSRIKNDNDGYYTMFTKPLNIESITIPFGEKVSRDVLLRVKLNSNNTIKLDDTNAPSNLPLWYHEKFDIEVSDNEVVYILGENLYPFHIDTSDWFKLYIRYNPNNKNYYDFDVKINGTTDEGKSFEYRILTEDRAYLTQQDVNEILAEYQGGSSNEK</sequence>